<name>A0ABR8INJ9_APHFL</name>
<dbReference type="EMBL" id="JACJTM010000001">
    <property type="protein sequence ID" value="MBD2683658.1"/>
    <property type="molecule type" value="Genomic_DNA"/>
</dbReference>
<keyword evidence="3" id="KW-1185">Reference proteome</keyword>
<proteinExistence type="predicted"/>
<feature type="domain" description="Protein kinase" evidence="1">
    <location>
        <begin position="1"/>
        <end position="74"/>
    </location>
</feature>
<dbReference type="Proteomes" id="UP000660270">
    <property type="component" value="Unassembled WGS sequence"/>
</dbReference>
<evidence type="ECO:0000259" key="1">
    <source>
        <dbReference type="PROSITE" id="PS50011"/>
    </source>
</evidence>
<sequence length="74" mass="8356">MLVCLFNLVQKQGALPELEAVGYIKQIGEALIFVHHQGLVHRDAQPGNIMVQKMANGYLLSPFLSPLNFLTHWR</sequence>
<evidence type="ECO:0000313" key="2">
    <source>
        <dbReference type="EMBL" id="MBD2683658.1"/>
    </source>
</evidence>
<dbReference type="Gene3D" id="1.10.510.10">
    <property type="entry name" value="Transferase(Phosphotransferase) domain 1"/>
    <property type="match status" value="1"/>
</dbReference>
<dbReference type="PROSITE" id="PS50011">
    <property type="entry name" value="PROTEIN_KINASE_DOM"/>
    <property type="match status" value="1"/>
</dbReference>
<dbReference type="GeneID" id="78219992"/>
<dbReference type="RefSeq" id="WP_190384690.1">
    <property type="nucleotide sequence ID" value="NZ_JACJTM010000001.1"/>
</dbReference>
<dbReference type="SUPFAM" id="SSF56112">
    <property type="entry name" value="Protein kinase-like (PK-like)"/>
    <property type="match status" value="1"/>
</dbReference>
<protein>
    <recommendedName>
        <fullName evidence="1">Protein kinase domain-containing protein</fullName>
    </recommendedName>
</protein>
<dbReference type="InterPro" id="IPR011009">
    <property type="entry name" value="Kinase-like_dom_sf"/>
</dbReference>
<comment type="caution">
    <text evidence="2">The sequence shown here is derived from an EMBL/GenBank/DDBJ whole genome shotgun (WGS) entry which is preliminary data.</text>
</comment>
<reference evidence="2 3" key="1">
    <citation type="journal article" date="2020" name="ISME J.">
        <title>Comparative genomics reveals insights into cyanobacterial evolution and habitat adaptation.</title>
        <authorList>
            <person name="Chen M.Y."/>
            <person name="Teng W.K."/>
            <person name="Zhao L."/>
            <person name="Hu C.X."/>
            <person name="Zhou Y.K."/>
            <person name="Han B.P."/>
            <person name="Song L.R."/>
            <person name="Shu W.S."/>
        </authorList>
    </citation>
    <scope>NUCLEOTIDE SEQUENCE [LARGE SCALE GENOMIC DNA]</scope>
    <source>
        <strain evidence="2 3">FACHB-1249</strain>
    </source>
</reference>
<organism evidence="2 3">
    <name type="scientific">Aphanizomenon flos-aquae FACHB-1249</name>
    <dbReference type="NCBI Taxonomy" id="2692889"/>
    <lineage>
        <taxon>Bacteria</taxon>
        <taxon>Bacillati</taxon>
        <taxon>Cyanobacteriota</taxon>
        <taxon>Cyanophyceae</taxon>
        <taxon>Nostocales</taxon>
        <taxon>Aphanizomenonaceae</taxon>
        <taxon>Aphanizomenon</taxon>
    </lineage>
</organism>
<evidence type="ECO:0000313" key="3">
    <source>
        <dbReference type="Proteomes" id="UP000660270"/>
    </source>
</evidence>
<gene>
    <name evidence="2" type="ORF">H6G43_00010</name>
</gene>
<dbReference type="InterPro" id="IPR000719">
    <property type="entry name" value="Prot_kinase_dom"/>
</dbReference>
<dbReference type="Pfam" id="PF00069">
    <property type="entry name" value="Pkinase"/>
    <property type="match status" value="1"/>
</dbReference>
<accession>A0ABR8INJ9</accession>